<feature type="DNA-binding region" description="H-T-H motif" evidence="2">
    <location>
        <begin position="49"/>
        <end position="68"/>
    </location>
</feature>
<dbReference type="PANTHER" id="PTHR43479">
    <property type="entry name" value="ACREF/ENVCD OPERON REPRESSOR-RELATED"/>
    <property type="match status" value="1"/>
</dbReference>
<dbReference type="Pfam" id="PF00440">
    <property type="entry name" value="TetR_N"/>
    <property type="match status" value="1"/>
</dbReference>
<evidence type="ECO:0000259" key="3">
    <source>
        <dbReference type="PROSITE" id="PS50977"/>
    </source>
</evidence>
<sequence length="216" mass="25345">MLLNLNNVTKIVYCKKISNINLTKKTKSQLAILKAAKDCFWKYGINKVTVEEICEKAGVSKMTYYRSFANKKVVAVMVLKDVINRSEQLYDTIMAKEIDFPQKMKEVVLLEHEFSRGISQEFIADIMNNEEEELQQLIIEANKNGQEKFIQHLKAAQKEGWVRKDLHFPFLTYMMNDINKKLRDEKLMAMYESTEDLIMEMVNFFFYGIVSPEKLK</sequence>
<dbReference type="InterPro" id="IPR050624">
    <property type="entry name" value="HTH-type_Tx_Regulator"/>
</dbReference>
<dbReference type="PANTHER" id="PTHR43479:SF21">
    <property type="entry name" value="TRANSCRIPTIONAL REGULATOR, TETR FAMILY"/>
    <property type="match status" value="1"/>
</dbReference>
<keyword evidence="1 2" id="KW-0238">DNA-binding</keyword>
<dbReference type="PRINTS" id="PR00455">
    <property type="entry name" value="HTHTETR"/>
</dbReference>
<dbReference type="AlphaFoldDB" id="A0A0H4PH66"/>
<dbReference type="SUPFAM" id="SSF46689">
    <property type="entry name" value="Homeodomain-like"/>
    <property type="match status" value="1"/>
</dbReference>
<dbReference type="Gene3D" id="1.10.357.10">
    <property type="entry name" value="Tetracycline Repressor, domain 2"/>
    <property type="match status" value="1"/>
</dbReference>
<dbReference type="Proteomes" id="UP000036520">
    <property type="component" value="Chromosome"/>
</dbReference>
<evidence type="ECO:0000313" key="4">
    <source>
        <dbReference type="EMBL" id="AKP53509.1"/>
    </source>
</evidence>
<dbReference type="InterPro" id="IPR001647">
    <property type="entry name" value="HTH_TetR"/>
</dbReference>
<reference evidence="4 5" key="1">
    <citation type="submission" date="2015-07" db="EMBL/GenBank/DDBJ databases">
        <authorList>
            <person name="Kim K.M."/>
        </authorList>
    </citation>
    <scope>NUCLEOTIDE SEQUENCE [LARGE SCALE GENOMIC DNA]</scope>
    <source>
        <strain evidence="4 5">KCTC 12363</strain>
    </source>
</reference>
<dbReference type="GO" id="GO:0003677">
    <property type="term" value="F:DNA binding"/>
    <property type="evidence" value="ECO:0007669"/>
    <property type="project" value="UniProtKB-UniRule"/>
</dbReference>
<evidence type="ECO:0000313" key="5">
    <source>
        <dbReference type="Proteomes" id="UP000036520"/>
    </source>
</evidence>
<proteinExistence type="predicted"/>
<dbReference type="STRING" id="320787.CA2015_4156"/>
<dbReference type="KEGG" id="camu:CA2015_4156"/>
<dbReference type="InterPro" id="IPR009057">
    <property type="entry name" value="Homeodomain-like_sf"/>
</dbReference>
<feature type="domain" description="HTH tetR-type" evidence="3">
    <location>
        <begin position="26"/>
        <end position="86"/>
    </location>
</feature>
<gene>
    <name evidence="4" type="ORF">CA2015_4156</name>
</gene>
<dbReference type="EMBL" id="CP012040">
    <property type="protein sequence ID" value="AKP53509.1"/>
    <property type="molecule type" value="Genomic_DNA"/>
</dbReference>
<protein>
    <submittedName>
        <fullName evidence="4">Transcriptional regulator (TetR family)</fullName>
    </submittedName>
</protein>
<keyword evidence="5" id="KW-1185">Reference proteome</keyword>
<dbReference type="PROSITE" id="PS50977">
    <property type="entry name" value="HTH_TETR_2"/>
    <property type="match status" value="1"/>
</dbReference>
<evidence type="ECO:0000256" key="1">
    <source>
        <dbReference type="ARBA" id="ARBA00023125"/>
    </source>
</evidence>
<name>A0A0H4PH66_9BACT</name>
<evidence type="ECO:0000256" key="2">
    <source>
        <dbReference type="PROSITE-ProRule" id="PRU00335"/>
    </source>
</evidence>
<organism evidence="4 5">
    <name type="scientific">Cyclobacterium amurskyense</name>
    <dbReference type="NCBI Taxonomy" id="320787"/>
    <lineage>
        <taxon>Bacteria</taxon>
        <taxon>Pseudomonadati</taxon>
        <taxon>Bacteroidota</taxon>
        <taxon>Cytophagia</taxon>
        <taxon>Cytophagales</taxon>
        <taxon>Cyclobacteriaceae</taxon>
        <taxon>Cyclobacterium</taxon>
    </lineage>
</organism>
<accession>A0A0H4PH66</accession>